<keyword evidence="1" id="KW-1133">Transmembrane helix</keyword>
<evidence type="ECO:0000313" key="3">
    <source>
        <dbReference type="Proteomes" id="UP000678276"/>
    </source>
</evidence>
<dbReference type="EMBL" id="JAGJCF010000001">
    <property type="protein sequence ID" value="MBP0614511.1"/>
    <property type="molecule type" value="Genomic_DNA"/>
</dbReference>
<evidence type="ECO:0000313" key="2">
    <source>
        <dbReference type="EMBL" id="MBP0614511.1"/>
    </source>
</evidence>
<accession>A0ABS4BEB1</accession>
<gene>
    <name evidence="2" type="ORF">J6595_02845</name>
</gene>
<evidence type="ECO:0000256" key="1">
    <source>
        <dbReference type="SAM" id="Phobius"/>
    </source>
</evidence>
<proteinExistence type="predicted"/>
<organism evidence="2 3">
    <name type="scientific">Jiella mangrovi</name>
    <dbReference type="NCBI Taxonomy" id="2821407"/>
    <lineage>
        <taxon>Bacteria</taxon>
        <taxon>Pseudomonadati</taxon>
        <taxon>Pseudomonadota</taxon>
        <taxon>Alphaproteobacteria</taxon>
        <taxon>Hyphomicrobiales</taxon>
        <taxon>Aurantimonadaceae</taxon>
        <taxon>Jiella</taxon>
    </lineage>
</organism>
<sequence>MVILEEPERIRLTPAEERARRNRSIAIGIVLVALVVIFYLVSLAKMAS</sequence>
<comment type="caution">
    <text evidence="2">The sequence shown here is derived from an EMBL/GenBank/DDBJ whole genome shotgun (WGS) entry which is preliminary data.</text>
</comment>
<keyword evidence="1" id="KW-0472">Membrane</keyword>
<name>A0ABS4BEB1_9HYPH</name>
<protein>
    <submittedName>
        <fullName evidence="2">Protoheme IX farnesyltransferase</fullName>
    </submittedName>
</protein>
<feature type="transmembrane region" description="Helical" evidence="1">
    <location>
        <begin position="25"/>
        <end position="44"/>
    </location>
</feature>
<keyword evidence="3" id="KW-1185">Reference proteome</keyword>
<dbReference type="Proteomes" id="UP000678276">
    <property type="component" value="Unassembled WGS sequence"/>
</dbReference>
<keyword evidence="1" id="KW-0812">Transmembrane</keyword>
<reference evidence="2 3" key="1">
    <citation type="submission" date="2021-04" db="EMBL/GenBank/DDBJ databases">
        <title>Whole genome sequence of Jiella sp. KSK16Y-1.</title>
        <authorList>
            <person name="Tuo L."/>
        </authorList>
    </citation>
    <scope>NUCLEOTIDE SEQUENCE [LARGE SCALE GENOMIC DNA]</scope>
    <source>
        <strain evidence="2 3">KSK16Y-1</strain>
    </source>
</reference>